<evidence type="ECO:0000256" key="3">
    <source>
        <dbReference type="ARBA" id="ARBA00009530"/>
    </source>
</evidence>
<feature type="compositionally biased region" description="Polar residues" evidence="14">
    <location>
        <begin position="721"/>
        <end position="735"/>
    </location>
</feature>
<comment type="similarity">
    <text evidence="3">Belongs to the UPF0057 (PMP3) family.</text>
</comment>
<evidence type="ECO:0000256" key="4">
    <source>
        <dbReference type="ARBA" id="ARBA00010031"/>
    </source>
</evidence>
<dbReference type="InterPro" id="IPR008427">
    <property type="entry name" value="Extracellular_membr_CFEM_dom"/>
</dbReference>
<protein>
    <recommendedName>
        <fullName evidence="16">CFEM domain-containing protein</fullName>
    </recommendedName>
</protein>
<sequence length="747" mass="79162">MAFTASDICKIIFAIILPPLGVFLERGCGADVLINICLTILGYIPGIIHALLAAIIVADCKSSENDQWLARDIPSCALSCVKHFIQTEFSTGSCCDGTSRSCLCRTNSTSGLTLGEAALACTYGSCTDDIVSNVASTVYTLCNDVNGALPETHATITATKVPEVASVTNPPVISSHSTTTRPSTTDPPSTTNPLTGTFPTGLVTSTLASNTRIIPPVTTFSTSAIPSSTTYLVNTSPVASSASATAQPSSSSLGSSAVIGISVASGVSAIFLVSVAVILCGKKLRRRKLEVQASEGFEIGGDMGEPPDFYSRISPNPLRPLPTLGRGIVPANPGPNFHQFPTQPVIRGGPLQIITPTQGSETGGAGFTPKTDYDGSPQSQNSQHTLSQLLPGNATAQGLFPKPLTVIHHGPQLYPHPRPSSDATVIDEDDARRKSVFGPPLGNSQSNARKVSDSEPNRRHPMGLPANPRPTIRPVGLRGREHTLRMGSKVYRWETPDHVGLPPTPPPKSDGSIQVGRAITRYSTSFQRPRSSSAKSGTGNMNLQRNFSRLGNGLRSMSRISGTPEEPNAASNVREGDQPIENNGTVESHDEEDRTLGRSPVKYPTMPRSAAVAPVAEALPAPRAAHMYERSQPSGSRGSPIEGLFNIPLIVDSSSRSRSSSPGGLLAKRRGEKMAERMESQFRVGVQNTQGLPTQQTRGRPRWKVVRKESPGPAPVAGSITPGTPQLPQKHNITPTRRGEDLYLSVD</sequence>
<keyword evidence="5" id="KW-0964">Secreted</keyword>
<evidence type="ECO:0000256" key="5">
    <source>
        <dbReference type="ARBA" id="ARBA00022525"/>
    </source>
</evidence>
<comment type="caution">
    <text evidence="13">Lacks conserved residue(s) required for the propagation of feature annotation.</text>
</comment>
<evidence type="ECO:0000256" key="15">
    <source>
        <dbReference type="SAM" id="Phobius"/>
    </source>
</evidence>
<feature type="compositionally biased region" description="Low complexity" evidence="14">
    <location>
        <begin position="174"/>
        <end position="195"/>
    </location>
</feature>
<keyword evidence="8" id="KW-0732">Signal</keyword>
<feature type="region of interest" description="Disordered" evidence="14">
    <location>
        <begin position="653"/>
        <end position="747"/>
    </location>
</feature>
<accession>A0A0U1MAH0</accession>
<evidence type="ECO:0000256" key="1">
    <source>
        <dbReference type="ARBA" id="ARBA00004589"/>
    </source>
</evidence>
<dbReference type="Proteomes" id="UP000054383">
    <property type="component" value="Unassembled WGS sequence"/>
</dbReference>
<evidence type="ECO:0000256" key="9">
    <source>
        <dbReference type="ARBA" id="ARBA00022989"/>
    </source>
</evidence>
<dbReference type="PANTHER" id="PTHR21659:SF116">
    <property type="entry name" value="PLASMA MEMBRANE PROTEOLIPID 3"/>
    <property type="match status" value="1"/>
</dbReference>
<keyword evidence="18" id="KW-1185">Reference proteome</keyword>
<evidence type="ECO:0000256" key="14">
    <source>
        <dbReference type="SAM" id="MobiDB-lite"/>
    </source>
</evidence>
<dbReference type="OrthoDB" id="3946741at2759"/>
<evidence type="ECO:0000256" key="2">
    <source>
        <dbReference type="ARBA" id="ARBA00004613"/>
    </source>
</evidence>
<dbReference type="EMBL" id="CVMT01000013">
    <property type="protein sequence ID" value="CRG92643.1"/>
    <property type="molecule type" value="Genomic_DNA"/>
</dbReference>
<dbReference type="AlphaFoldDB" id="A0A0U1MAH0"/>
<feature type="region of interest" description="Disordered" evidence="14">
    <location>
        <begin position="168"/>
        <end position="197"/>
    </location>
</feature>
<evidence type="ECO:0000256" key="11">
    <source>
        <dbReference type="ARBA" id="ARBA00023157"/>
    </source>
</evidence>
<dbReference type="GO" id="GO:0005576">
    <property type="term" value="C:extracellular region"/>
    <property type="evidence" value="ECO:0007669"/>
    <property type="project" value="UniProtKB-SubCell"/>
</dbReference>
<dbReference type="PROSITE" id="PS52012">
    <property type="entry name" value="CFEM"/>
    <property type="match status" value="1"/>
</dbReference>
<feature type="region of interest" description="Disordered" evidence="14">
    <location>
        <begin position="524"/>
        <end position="544"/>
    </location>
</feature>
<evidence type="ECO:0000256" key="7">
    <source>
        <dbReference type="ARBA" id="ARBA00022692"/>
    </source>
</evidence>
<keyword evidence="10 15" id="KW-0472">Membrane</keyword>
<dbReference type="PANTHER" id="PTHR21659">
    <property type="entry name" value="HYDROPHOBIC PROTEIN RCI2 LOW TEMPERATURE AND SALT RESPONSIVE PROTEIN LTI6 -RELATED"/>
    <property type="match status" value="1"/>
</dbReference>
<dbReference type="Pfam" id="PF05730">
    <property type="entry name" value="CFEM"/>
    <property type="match status" value="1"/>
</dbReference>
<gene>
    <name evidence="17" type="ORF">PISL3812_09706</name>
</gene>
<dbReference type="PROSITE" id="PS01309">
    <property type="entry name" value="UPF0057"/>
    <property type="match status" value="1"/>
</dbReference>
<keyword evidence="11" id="KW-1015">Disulfide bond</keyword>
<proteinExistence type="inferred from homology"/>
<keyword evidence="6" id="KW-0325">Glycoprotein</keyword>
<evidence type="ECO:0000259" key="16">
    <source>
        <dbReference type="PROSITE" id="PS52012"/>
    </source>
</evidence>
<keyword evidence="9 15" id="KW-1133">Transmembrane helix</keyword>
<feature type="domain" description="CFEM" evidence="16">
    <location>
        <begin position="47"/>
        <end position="169"/>
    </location>
</feature>
<evidence type="ECO:0000313" key="17">
    <source>
        <dbReference type="EMBL" id="CRG92643.1"/>
    </source>
</evidence>
<evidence type="ECO:0000256" key="6">
    <source>
        <dbReference type="ARBA" id="ARBA00022622"/>
    </source>
</evidence>
<dbReference type="GO" id="GO:0098552">
    <property type="term" value="C:side of membrane"/>
    <property type="evidence" value="ECO:0007669"/>
    <property type="project" value="UniProtKB-KW"/>
</dbReference>
<dbReference type="Pfam" id="PF01679">
    <property type="entry name" value="Pmp3"/>
    <property type="match status" value="1"/>
</dbReference>
<feature type="compositionally biased region" description="Basic and acidic residues" evidence="14">
    <location>
        <begin position="587"/>
        <end position="596"/>
    </location>
</feature>
<feature type="transmembrane region" description="Helical" evidence="15">
    <location>
        <begin position="32"/>
        <end position="57"/>
    </location>
</feature>
<reference evidence="17 18" key="1">
    <citation type="submission" date="2015-04" db="EMBL/GenBank/DDBJ databases">
        <authorList>
            <person name="Syromyatnikov M.Y."/>
            <person name="Popov V.N."/>
        </authorList>
    </citation>
    <scope>NUCLEOTIDE SEQUENCE [LARGE SCALE GENOMIC DNA]</scope>
    <source>
        <strain evidence="17">WF-38-12</strain>
    </source>
</reference>
<evidence type="ECO:0000256" key="12">
    <source>
        <dbReference type="ARBA" id="ARBA00023288"/>
    </source>
</evidence>
<keyword evidence="7 15" id="KW-0812">Transmembrane</keyword>
<feature type="compositionally biased region" description="Polar residues" evidence="14">
    <location>
        <begin position="686"/>
        <end position="698"/>
    </location>
</feature>
<evidence type="ECO:0000313" key="18">
    <source>
        <dbReference type="Proteomes" id="UP000054383"/>
    </source>
</evidence>
<organism evidence="17 18">
    <name type="scientific">Talaromyces islandicus</name>
    <name type="common">Penicillium islandicum</name>
    <dbReference type="NCBI Taxonomy" id="28573"/>
    <lineage>
        <taxon>Eukaryota</taxon>
        <taxon>Fungi</taxon>
        <taxon>Dikarya</taxon>
        <taxon>Ascomycota</taxon>
        <taxon>Pezizomycotina</taxon>
        <taxon>Eurotiomycetes</taxon>
        <taxon>Eurotiomycetidae</taxon>
        <taxon>Eurotiales</taxon>
        <taxon>Trichocomaceae</taxon>
        <taxon>Talaromyces</taxon>
        <taxon>Talaromyces sect. Islandici</taxon>
    </lineage>
</organism>
<feature type="transmembrane region" description="Helical" evidence="15">
    <location>
        <begin position="257"/>
        <end position="280"/>
    </location>
</feature>
<evidence type="ECO:0000256" key="10">
    <source>
        <dbReference type="ARBA" id="ARBA00023136"/>
    </source>
</evidence>
<evidence type="ECO:0000256" key="13">
    <source>
        <dbReference type="PROSITE-ProRule" id="PRU01356"/>
    </source>
</evidence>
<comment type="similarity">
    <text evidence="4">Belongs to the RBT5 family.</text>
</comment>
<keyword evidence="12" id="KW-0449">Lipoprotein</keyword>
<dbReference type="InterPro" id="IPR000612">
    <property type="entry name" value="PMP3"/>
</dbReference>
<feature type="region of interest" description="Disordered" evidence="14">
    <location>
        <begin position="354"/>
        <end position="384"/>
    </location>
</feature>
<name>A0A0U1MAH0_TALIS</name>
<keyword evidence="6" id="KW-0336">GPI-anchor</keyword>
<feature type="region of interest" description="Disordered" evidence="14">
    <location>
        <begin position="433"/>
        <end position="475"/>
    </location>
</feature>
<comment type="subcellular location">
    <subcellularLocation>
        <location evidence="1">Membrane</location>
        <topology evidence="1">Lipid-anchor</topology>
        <topology evidence="1">GPI-anchor</topology>
    </subcellularLocation>
    <subcellularLocation>
        <location evidence="2">Secreted</location>
    </subcellularLocation>
</comment>
<evidence type="ECO:0000256" key="8">
    <source>
        <dbReference type="ARBA" id="ARBA00022729"/>
    </source>
</evidence>
<feature type="region of interest" description="Disordered" evidence="14">
    <location>
        <begin position="557"/>
        <end position="609"/>
    </location>
</feature>